<dbReference type="PANTHER" id="PTHR45833:SF1">
    <property type="entry name" value="METHIONINE SYNTHASE"/>
    <property type="match status" value="1"/>
</dbReference>
<reference evidence="5" key="1">
    <citation type="journal article" date="2014" name="Front. Microbiol.">
        <title>High frequency of phylogenetically diverse reductive dehalogenase-homologous genes in deep subseafloor sedimentary metagenomes.</title>
        <authorList>
            <person name="Kawai M."/>
            <person name="Futagami T."/>
            <person name="Toyoda A."/>
            <person name="Takaki Y."/>
            <person name="Nishi S."/>
            <person name="Hori S."/>
            <person name="Arai W."/>
            <person name="Tsubouchi T."/>
            <person name="Morono Y."/>
            <person name="Uchiyama I."/>
            <person name="Ito T."/>
            <person name="Fujiyama A."/>
            <person name="Inagaki F."/>
            <person name="Takami H."/>
        </authorList>
    </citation>
    <scope>NUCLEOTIDE SEQUENCE</scope>
    <source>
        <strain evidence="5">Expedition CK06-06</strain>
    </source>
</reference>
<dbReference type="InterPro" id="IPR036724">
    <property type="entry name" value="Cobalamin-bd_sf"/>
</dbReference>
<keyword evidence="2" id="KW-0479">Metal-binding</keyword>
<organism evidence="5">
    <name type="scientific">marine sediment metagenome</name>
    <dbReference type="NCBI Taxonomy" id="412755"/>
    <lineage>
        <taxon>unclassified sequences</taxon>
        <taxon>metagenomes</taxon>
        <taxon>ecological metagenomes</taxon>
    </lineage>
</organism>
<evidence type="ECO:0000256" key="1">
    <source>
        <dbReference type="ARBA" id="ARBA00010854"/>
    </source>
</evidence>
<dbReference type="GO" id="GO:0031419">
    <property type="term" value="F:cobalamin binding"/>
    <property type="evidence" value="ECO:0007669"/>
    <property type="project" value="InterPro"/>
</dbReference>
<feature type="non-terminal residue" evidence="5">
    <location>
        <position position="1"/>
    </location>
</feature>
<dbReference type="Pfam" id="PF02310">
    <property type="entry name" value="B12-binding"/>
    <property type="match status" value="1"/>
</dbReference>
<proteinExistence type="inferred from homology"/>
<comment type="caution">
    <text evidence="5">The sequence shown here is derived from an EMBL/GenBank/DDBJ whole genome shotgun (WGS) entry which is preliminary data.</text>
</comment>
<dbReference type="AlphaFoldDB" id="X1CIC3"/>
<dbReference type="GO" id="GO:0046872">
    <property type="term" value="F:metal ion binding"/>
    <property type="evidence" value="ECO:0007669"/>
    <property type="project" value="UniProtKB-KW"/>
</dbReference>
<sequence length="129" mass="13764">DIVNEAIADGPEKQESPATVVIATVKGDVHDIGKAIVVSLMRANGFSVYDLGRDVETDKIIEEAQKVNADIIGTSALLTTTMPRQKEIEEALKSAGLRDRFKTVVGGAPVTPRWAARIGADAYAEDAQD</sequence>
<dbReference type="PROSITE" id="PS51332">
    <property type="entry name" value="B12_BINDING"/>
    <property type="match status" value="1"/>
</dbReference>
<dbReference type="InterPro" id="IPR050554">
    <property type="entry name" value="Met_Synthase/Corrinoid"/>
</dbReference>
<evidence type="ECO:0000259" key="4">
    <source>
        <dbReference type="PROSITE" id="PS51332"/>
    </source>
</evidence>
<dbReference type="InterPro" id="IPR006158">
    <property type="entry name" value="Cobalamin-bd"/>
</dbReference>
<evidence type="ECO:0000313" key="5">
    <source>
        <dbReference type="EMBL" id="GAH07427.1"/>
    </source>
</evidence>
<dbReference type="PANTHER" id="PTHR45833">
    <property type="entry name" value="METHIONINE SYNTHASE"/>
    <property type="match status" value="1"/>
</dbReference>
<dbReference type="GO" id="GO:0050667">
    <property type="term" value="P:homocysteine metabolic process"/>
    <property type="evidence" value="ECO:0007669"/>
    <property type="project" value="TreeGrafter"/>
</dbReference>
<evidence type="ECO:0000256" key="2">
    <source>
        <dbReference type="ARBA" id="ARBA00022723"/>
    </source>
</evidence>
<dbReference type="FunFam" id="3.40.50.280:FF:000003">
    <property type="entry name" value="Dimethylamine methyltransferase corrinoid protein"/>
    <property type="match status" value="1"/>
</dbReference>
<comment type="similarity">
    <text evidence="1">Belongs to the methylamine corrinoid protein family.</text>
</comment>
<name>X1CIC3_9ZZZZ</name>
<evidence type="ECO:0000256" key="3">
    <source>
        <dbReference type="ARBA" id="ARBA00023285"/>
    </source>
</evidence>
<gene>
    <name evidence="5" type="ORF">S01H4_64100</name>
</gene>
<feature type="non-terminal residue" evidence="5">
    <location>
        <position position="129"/>
    </location>
</feature>
<dbReference type="GO" id="GO:0046653">
    <property type="term" value="P:tetrahydrofolate metabolic process"/>
    <property type="evidence" value="ECO:0007669"/>
    <property type="project" value="TreeGrafter"/>
</dbReference>
<dbReference type="GO" id="GO:0005829">
    <property type="term" value="C:cytosol"/>
    <property type="evidence" value="ECO:0007669"/>
    <property type="project" value="TreeGrafter"/>
</dbReference>
<keyword evidence="3" id="KW-0170">Cobalt</keyword>
<protein>
    <recommendedName>
        <fullName evidence="4">B12-binding domain-containing protein</fullName>
    </recommendedName>
</protein>
<accession>X1CIC3</accession>
<feature type="domain" description="B12-binding" evidence="4">
    <location>
        <begin position="17"/>
        <end position="129"/>
    </location>
</feature>
<dbReference type="GO" id="GO:0008705">
    <property type="term" value="F:methionine synthase activity"/>
    <property type="evidence" value="ECO:0007669"/>
    <property type="project" value="TreeGrafter"/>
</dbReference>
<dbReference type="SUPFAM" id="SSF52242">
    <property type="entry name" value="Cobalamin (vitamin B12)-binding domain"/>
    <property type="match status" value="1"/>
</dbReference>
<dbReference type="Gene3D" id="3.40.50.280">
    <property type="entry name" value="Cobalamin-binding domain"/>
    <property type="match status" value="1"/>
</dbReference>
<dbReference type="EMBL" id="BART01038765">
    <property type="protein sequence ID" value="GAH07427.1"/>
    <property type="molecule type" value="Genomic_DNA"/>
</dbReference>